<dbReference type="PANTHER" id="PTHR22933:SF31">
    <property type="entry name" value="FI18007P1"/>
    <property type="match status" value="1"/>
</dbReference>
<dbReference type="PANTHER" id="PTHR22933">
    <property type="entry name" value="FI18007P1-RELATED"/>
    <property type="match status" value="1"/>
</dbReference>
<sequence>SKNYVPGDDERHKVGWRPSYREYKTSTEHCGRVSLSPEAAGVLGACVASALPQNPYAYRESQQAYREPPQTYREPVPVYQDESRYPAPKPEQYIAEPPKYQKKYQQEEDQDYDEATNAIPGEPGKDYPIHSFIPSTSFSCSDKLPGFYADEGSSCQVWHYCKTDGLKESFLCPNGTIYNQANRVCEWWFNVSCDSDTIAQQYKVNEDLYIIPSPKPDAEYAPAPPKYSSSSRSQYVPEPQYQGYQDQPTF</sequence>
<proteinExistence type="predicted"/>
<feature type="compositionally biased region" description="Low complexity" evidence="1">
    <location>
        <begin position="226"/>
        <end position="239"/>
    </location>
</feature>
<dbReference type="GO" id="GO:0008061">
    <property type="term" value="F:chitin binding"/>
    <property type="evidence" value="ECO:0007669"/>
    <property type="project" value="InterPro"/>
</dbReference>
<name>A0A8J5MWK5_HOMAM</name>
<dbReference type="Proteomes" id="UP000747542">
    <property type="component" value="Unassembled WGS sequence"/>
</dbReference>
<dbReference type="AlphaFoldDB" id="A0A8J5MWK5"/>
<feature type="region of interest" description="Disordered" evidence="1">
    <location>
        <begin position="81"/>
        <end position="109"/>
    </location>
</feature>
<keyword evidence="4" id="KW-1185">Reference proteome</keyword>
<dbReference type="Gene3D" id="2.170.140.10">
    <property type="entry name" value="Chitin binding domain"/>
    <property type="match status" value="1"/>
</dbReference>
<dbReference type="InterPro" id="IPR002557">
    <property type="entry name" value="Chitin-bd_dom"/>
</dbReference>
<dbReference type="GO" id="GO:0005576">
    <property type="term" value="C:extracellular region"/>
    <property type="evidence" value="ECO:0007669"/>
    <property type="project" value="InterPro"/>
</dbReference>
<dbReference type="EMBL" id="JAHLQT010021820">
    <property type="protein sequence ID" value="KAG7167165.1"/>
    <property type="molecule type" value="Genomic_DNA"/>
</dbReference>
<evidence type="ECO:0000256" key="1">
    <source>
        <dbReference type="SAM" id="MobiDB-lite"/>
    </source>
</evidence>
<feature type="non-terminal residue" evidence="3">
    <location>
        <position position="250"/>
    </location>
</feature>
<evidence type="ECO:0000259" key="2">
    <source>
        <dbReference type="PROSITE" id="PS50940"/>
    </source>
</evidence>
<gene>
    <name evidence="3" type="ORF">Hamer_G017066</name>
</gene>
<organism evidence="3 4">
    <name type="scientific">Homarus americanus</name>
    <name type="common">American lobster</name>
    <dbReference type="NCBI Taxonomy" id="6706"/>
    <lineage>
        <taxon>Eukaryota</taxon>
        <taxon>Metazoa</taxon>
        <taxon>Ecdysozoa</taxon>
        <taxon>Arthropoda</taxon>
        <taxon>Crustacea</taxon>
        <taxon>Multicrustacea</taxon>
        <taxon>Malacostraca</taxon>
        <taxon>Eumalacostraca</taxon>
        <taxon>Eucarida</taxon>
        <taxon>Decapoda</taxon>
        <taxon>Pleocyemata</taxon>
        <taxon>Astacidea</taxon>
        <taxon>Nephropoidea</taxon>
        <taxon>Nephropidae</taxon>
        <taxon>Homarus</taxon>
    </lineage>
</organism>
<evidence type="ECO:0000313" key="3">
    <source>
        <dbReference type="EMBL" id="KAG7167165.1"/>
    </source>
</evidence>
<reference evidence="3" key="1">
    <citation type="journal article" date="2021" name="Sci. Adv.">
        <title>The American lobster genome reveals insights on longevity, neural, and immune adaptations.</title>
        <authorList>
            <person name="Polinski J.M."/>
            <person name="Zimin A.V."/>
            <person name="Clark K.F."/>
            <person name="Kohn A.B."/>
            <person name="Sadowski N."/>
            <person name="Timp W."/>
            <person name="Ptitsyn A."/>
            <person name="Khanna P."/>
            <person name="Romanova D.Y."/>
            <person name="Williams P."/>
            <person name="Greenwood S.J."/>
            <person name="Moroz L.L."/>
            <person name="Walt D.R."/>
            <person name="Bodnar A.G."/>
        </authorList>
    </citation>
    <scope>NUCLEOTIDE SEQUENCE</scope>
    <source>
        <strain evidence="3">GMGI-L3</strain>
    </source>
</reference>
<dbReference type="InterPro" id="IPR036508">
    <property type="entry name" value="Chitin-bd_dom_sf"/>
</dbReference>
<dbReference type="SUPFAM" id="SSF57625">
    <property type="entry name" value="Invertebrate chitin-binding proteins"/>
    <property type="match status" value="1"/>
</dbReference>
<dbReference type="SMART" id="SM00494">
    <property type="entry name" value="ChtBD2"/>
    <property type="match status" value="1"/>
</dbReference>
<dbReference type="Pfam" id="PF01607">
    <property type="entry name" value="CBM_14"/>
    <property type="match status" value="1"/>
</dbReference>
<comment type="caution">
    <text evidence="3">The sequence shown here is derived from an EMBL/GenBank/DDBJ whole genome shotgun (WGS) entry which is preliminary data.</text>
</comment>
<evidence type="ECO:0000313" key="4">
    <source>
        <dbReference type="Proteomes" id="UP000747542"/>
    </source>
</evidence>
<accession>A0A8J5MWK5</accession>
<feature type="domain" description="Chitin-binding type-2" evidence="2">
    <location>
        <begin position="137"/>
        <end position="195"/>
    </location>
</feature>
<dbReference type="PROSITE" id="PS50940">
    <property type="entry name" value="CHIT_BIND_II"/>
    <property type="match status" value="1"/>
</dbReference>
<feature type="region of interest" description="Disordered" evidence="1">
    <location>
        <begin position="215"/>
        <end position="250"/>
    </location>
</feature>
<protein>
    <submittedName>
        <fullName evidence="3">U-scoloptoxin(01)-Er1a-like 9</fullName>
    </submittedName>
</protein>
<dbReference type="InterPro" id="IPR052976">
    <property type="entry name" value="Scoloptoxin-like"/>
</dbReference>